<keyword evidence="3" id="KW-1185">Reference proteome</keyword>
<evidence type="ECO:0000313" key="2">
    <source>
        <dbReference type="EMBL" id="MBB5055941.1"/>
    </source>
</evidence>
<organism evidence="2 3">
    <name type="scientific">Granulicella aggregans</name>
    <dbReference type="NCBI Taxonomy" id="474949"/>
    <lineage>
        <taxon>Bacteria</taxon>
        <taxon>Pseudomonadati</taxon>
        <taxon>Acidobacteriota</taxon>
        <taxon>Terriglobia</taxon>
        <taxon>Terriglobales</taxon>
        <taxon>Acidobacteriaceae</taxon>
        <taxon>Granulicella</taxon>
    </lineage>
</organism>
<keyword evidence="1" id="KW-0732">Signal</keyword>
<protein>
    <submittedName>
        <fullName evidence="2">Uncharacterized protein</fullName>
    </submittedName>
</protein>
<dbReference type="AlphaFoldDB" id="A0A7W7Z9Q8"/>
<comment type="caution">
    <text evidence="2">The sequence shown here is derived from an EMBL/GenBank/DDBJ whole genome shotgun (WGS) entry which is preliminary data.</text>
</comment>
<evidence type="ECO:0000256" key="1">
    <source>
        <dbReference type="SAM" id="SignalP"/>
    </source>
</evidence>
<dbReference type="RefSeq" id="WP_184213664.1">
    <property type="nucleotide sequence ID" value="NZ_JACHIP010000001.1"/>
</dbReference>
<feature type="chain" id="PRO_5030742725" evidence="1">
    <location>
        <begin position="29"/>
        <end position="236"/>
    </location>
</feature>
<name>A0A7W7Z9Q8_9BACT</name>
<evidence type="ECO:0000313" key="3">
    <source>
        <dbReference type="Proteomes" id="UP000540989"/>
    </source>
</evidence>
<gene>
    <name evidence="2" type="ORF">HDF16_000610</name>
</gene>
<proteinExistence type="predicted"/>
<accession>A0A7W7Z9Q8</accession>
<reference evidence="2 3" key="1">
    <citation type="submission" date="2020-08" db="EMBL/GenBank/DDBJ databases">
        <title>Genomic Encyclopedia of Type Strains, Phase IV (KMG-V): Genome sequencing to study the core and pangenomes of soil and plant-associated prokaryotes.</title>
        <authorList>
            <person name="Whitman W."/>
        </authorList>
    </citation>
    <scope>NUCLEOTIDE SEQUENCE [LARGE SCALE GENOMIC DNA]</scope>
    <source>
        <strain evidence="2 3">M8UP14</strain>
    </source>
</reference>
<dbReference type="Proteomes" id="UP000540989">
    <property type="component" value="Unassembled WGS sequence"/>
</dbReference>
<dbReference type="EMBL" id="JACHIP010000001">
    <property type="protein sequence ID" value="MBB5055941.1"/>
    <property type="molecule type" value="Genomic_DNA"/>
</dbReference>
<feature type="signal peptide" evidence="1">
    <location>
        <begin position="1"/>
        <end position="28"/>
    </location>
</feature>
<sequence>MAPLNLSPSLAFKMSLLALLLPTCTDYAAASEKKAPPVRPASQYDTFDAHPKENVTIAVEPCDDPKDCSFFRLPYVQHSLLPIRVIITNDGDRAVSLDDARMQFISANRDIIPAATDDDLNRRLFLMKSVKGSKIPLPAPLPAIPIHHAPVDKKILQDENDFGFQGTVVNAHSTLAGYLFYDVKPLDDPALKGAEFYVKMVHSLDGKQDFFSFTIPFDKWLAAQDKKEVKKDAPAK</sequence>